<evidence type="ECO:0000256" key="1">
    <source>
        <dbReference type="ARBA" id="ARBA00004167"/>
    </source>
</evidence>
<dbReference type="GO" id="GO:0016757">
    <property type="term" value="F:glycosyltransferase activity"/>
    <property type="evidence" value="ECO:0007669"/>
    <property type="project" value="UniProtKB-KW"/>
</dbReference>
<gene>
    <name evidence="14" type="ORF">J5N97_020381</name>
</gene>
<dbReference type="InterPro" id="IPR052272">
    <property type="entry name" value="GT106_glycosyltransferase"/>
</dbReference>
<evidence type="ECO:0000256" key="13">
    <source>
        <dbReference type="SAM" id="Phobius"/>
    </source>
</evidence>
<evidence type="ECO:0000256" key="5">
    <source>
        <dbReference type="ARBA" id="ARBA00022692"/>
    </source>
</evidence>
<dbReference type="OrthoDB" id="1868072at2759"/>
<feature type="transmembrane region" description="Helical" evidence="13">
    <location>
        <begin position="116"/>
        <end position="137"/>
    </location>
</feature>
<keyword evidence="8" id="KW-0325">Glycoprotein</keyword>
<dbReference type="EMBL" id="JAGGNH010000005">
    <property type="protein sequence ID" value="KAJ0972422.1"/>
    <property type="molecule type" value="Genomic_DNA"/>
</dbReference>
<organism evidence="14 15">
    <name type="scientific">Dioscorea zingiberensis</name>
    <dbReference type="NCBI Taxonomy" id="325984"/>
    <lineage>
        <taxon>Eukaryota</taxon>
        <taxon>Viridiplantae</taxon>
        <taxon>Streptophyta</taxon>
        <taxon>Embryophyta</taxon>
        <taxon>Tracheophyta</taxon>
        <taxon>Spermatophyta</taxon>
        <taxon>Magnoliopsida</taxon>
        <taxon>Liliopsida</taxon>
        <taxon>Dioscoreales</taxon>
        <taxon>Dioscoreaceae</taxon>
        <taxon>Dioscorea</taxon>
    </lineage>
</organism>
<keyword evidence="5 13" id="KW-0812">Transmembrane</keyword>
<keyword evidence="3" id="KW-0328">Glycosyltransferase</keyword>
<evidence type="ECO:0000256" key="2">
    <source>
        <dbReference type="ARBA" id="ARBA00007737"/>
    </source>
</evidence>
<feature type="compositionally biased region" description="Polar residues" evidence="12">
    <location>
        <begin position="13"/>
        <end position="26"/>
    </location>
</feature>
<reference evidence="14" key="1">
    <citation type="submission" date="2021-03" db="EMBL/GenBank/DDBJ databases">
        <authorList>
            <person name="Li Z."/>
            <person name="Yang C."/>
        </authorList>
    </citation>
    <scope>NUCLEOTIDE SEQUENCE</scope>
    <source>
        <strain evidence="14">Dzin_1.0</strain>
        <tissue evidence="14">Leaf</tissue>
    </source>
</reference>
<feature type="compositionally biased region" description="Low complexity" evidence="12">
    <location>
        <begin position="27"/>
        <end position="36"/>
    </location>
</feature>
<evidence type="ECO:0000256" key="8">
    <source>
        <dbReference type="ARBA" id="ARBA00023180"/>
    </source>
</evidence>
<evidence type="ECO:0000256" key="3">
    <source>
        <dbReference type="ARBA" id="ARBA00022676"/>
    </source>
</evidence>
<evidence type="ECO:0000256" key="12">
    <source>
        <dbReference type="SAM" id="MobiDB-lite"/>
    </source>
</evidence>
<keyword evidence="15" id="KW-1185">Reference proteome</keyword>
<dbReference type="CDD" id="cd11299">
    <property type="entry name" value="O-FucT_plant"/>
    <property type="match status" value="1"/>
</dbReference>
<dbReference type="InterPro" id="IPR019378">
    <property type="entry name" value="GDP-Fuc_O-FucTrfase"/>
</dbReference>
<evidence type="ECO:0000256" key="11">
    <source>
        <dbReference type="ARBA" id="ARBA00030350"/>
    </source>
</evidence>
<dbReference type="InterPro" id="IPR024709">
    <property type="entry name" value="FucosylTrfase_pln"/>
</dbReference>
<keyword evidence="9" id="KW-0294">Fucose metabolism</keyword>
<dbReference type="PIRSF" id="PIRSF009360">
    <property type="entry name" value="UCP009360"/>
    <property type="match status" value="1"/>
</dbReference>
<dbReference type="AlphaFoldDB" id="A0A9D5HDL4"/>
<evidence type="ECO:0000256" key="9">
    <source>
        <dbReference type="ARBA" id="ARBA00023253"/>
    </source>
</evidence>
<name>A0A9D5HDL4_9LILI</name>
<dbReference type="PANTHER" id="PTHR31933">
    <property type="entry name" value="O-FUCOSYLTRANSFERASE 2-RELATED"/>
    <property type="match status" value="1"/>
</dbReference>
<keyword evidence="6 13" id="KW-1133">Transmembrane helix</keyword>
<dbReference type="Pfam" id="PF10250">
    <property type="entry name" value="O-FucT"/>
    <property type="match status" value="1"/>
</dbReference>
<feature type="region of interest" description="Disordered" evidence="12">
    <location>
        <begin position="1"/>
        <end position="71"/>
    </location>
</feature>
<reference evidence="14" key="2">
    <citation type="journal article" date="2022" name="Hortic Res">
        <title>The genome of Dioscorea zingiberensis sheds light on the biosynthesis, origin and evolution of the medicinally important diosgenin saponins.</title>
        <authorList>
            <person name="Li Y."/>
            <person name="Tan C."/>
            <person name="Li Z."/>
            <person name="Guo J."/>
            <person name="Li S."/>
            <person name="Chen X."/>
            <person name="Wang C."/>
            <person name="Dai X."/>
            <person name="Yang H."/>
            <person name="Song W."/>
            <person name="Hou L."/>
            <person name="Xu J."/>
            <person name="Tong Z."/>
            <person name="Xu A."/>
            <person name="Yuan X."/>
            <person name="Wang W."/>
            <person name="Yang Q."/>
            <person name="Chen L."/>
            <person name="Sun Z."/>
            <person name="Wang K."/>
            <person name="Pan B."/>
            <person name="Chen J."/>
            <person name="Bao Y."/>
            <person name="Liu F."/>
            <person name="Qi X."/>
            <person name="Gang D.R."/>
            <person name="Wen J."/>
            <person name="Li J."/>
        </authorList>
    </citation>
    <scope>NUCLEOTIDE SEQUENCE</scope>
    <source>
        <strain evidence="14">Dzin_1.0</strain>
    </source>
</reference>
<protein>
    <recommendedName>
        <fullName evidence="11">O-fucosyltransferase family protein</fullName>
    </recommendedName>
</protein>
<comment type="similarity">
    <text evidence="2">Belongs to the glycosyltransferase GT106 family.</text>
</comment>
<keyword evidence="10" id="KW-0119">Carbohydrate metabolism</keyword>
<evidence type="ECO:0000313" key="14">
    <source>
        <dbReference type="EMBL" id="KAJ0972422.1"/>
    </source>
</evidence>
<comment type="caution">
    <text evidence="14">The sequence shown here is derived from an EMBL/GenBank/DDBJ whole genome shotgun (WGS) entry which is preliminary data.</text>
</comment>
<keyword evidence="7 13" id="KW-0472">Membrane</keyword>
<evidence type="ECO:0000256" key="4">
    <source>
        <dbReference type="ARBA" id="ARBA00022679"/>
    </source>
</evidence>
<feature type="compositionally biased region" description="Low complexity" evidence="12">
    <location>
        <begin position="51"/>
        <end position="71"/>
    </location>
</feature>
<evidence type="ECO:0000256" key="10">
    <source>
        <dbReference type="ARBA" id="ARBA00023277"/>
    </source>
</evidence>
<dbReference type="GO" id="GO:0006004">
    <property type="term" value="P:fucose metabolic process"/>
    <property type="evidence" value="ECO:0007669"/>
    <property type="project" value="UniProtKB-KW"/>
</dbReference>
<dbReference type="PANTHER" id="PTHR31933:SF9">
    <property type="entry name" value="O-FUCOSYLTRANSFERASE 2"/>
    <property type="match status" value="1"/>
</dbReference>
<dbReference type="Proteomes" id="UP001085076">
    <property type="component" value="Miscellaneous, Linkage group lg05"/>
</dbReference>
<dbReference type="GO" id="GO:0016020">
    <property type="term" value="C:membrane"/>
    <property type="evidence" value="ECO:0007669"/>
    <property type="project" value="UniProtKB-SubCell"/>
</dbReference>
<keyword evidence="4" id="KW-0808">Transferase</keyword>
<evidence type="ECO:0000256" key="7">
    <source>
        <dbReference type="ARBA" id="ARBA00023136"/>
    </source>
</evidence>
<evidence type="ECO:0000256" key="6">
    <source>
        <dbReference type="ARBA" id="ARBA00022989"/>
    </source>
</evidence>
<comment type="subcellular location">
    <subcellularLocation>
        <location evidence="1">Membrane</location>
        <topology evidence="1">Single-pass membrane protein</topology>
    </subcellularLocation>
</comment>
<proteinExistence type="inferred from homology"/>
<sequence>MASGVTPLEIHLQPSQSPQETIQEEGSSSPSAWSSSFHPRSQSPTPRHYLHGSPRSFGSGHSSPSSFPSSRFSHPPLGSESSWRSFALRWWSLAGEPRSKQGQWIKKRKGWQRRRARGIAAWIAVVGFFFLMNWWMFSRLQEGSDGREDLFGFSNSTSRIVDNWSKIDKGKKPGRVMFSRLLALAAHALAEAEKRPEPSNLWKETLIPSASWTPCADQRNWRTSEGSNGYLLISANGGINQQRVAICNAVAISRLFNATLIVPKFLYNSVWRDRSQFSDIYQVEHFIDYLKADIRIMKELPVELQSLDLEAIGSVVTDAEVMKEAKPSVYMKKILPILLKNSVVHFIGFGHRLAFDPIPFELQRLRCRCNFYALQFVQKIQETGALLVERMRSNRSHRGPIEQNLLGQFAAKTSINKKSSRIVSRYLAVHLRFEIDMAAYSMCYFGGGKDEEEELEAYRAIHFPALTLLRNTTKVPSAAFLRSEGKCPLTPEEAVLMLVALGFNRKTRIYIAGAHIYGGKSRMAALTSLYPHLTTKESLLSSSEIAPFLNFSSQLAALDFIVCAAADAFAMTDSGSQLSSLVSGYRMYYGGGKLPTIRPNKRRLASVFLKNSTIEWKQFEGSVRKAVKESKQVQERPLARSIYRHPRCPECMCKIE</sequence>
<accession>A0A9D5HDL4</accession>
<evidence type="ECO:0000313" key="15">
    <source>
        <dbReference type="Proteomes" id="UP001085076"/>
    </source>
</evidence>